<evidence type="ECO:0008006" key="4">
    <source>
        <dbReference type="Google" id="ProtNLM"/>
    </source>
</evidence>
<comment type="caution">
    <text evidence="2">The sequence shown here is derived from an EMBL/GenBank/DDBJ whole genome shotgun (WGS) entry which is preliminary data.</text>
</comment>
<feature type="chain" id="PRO_5045062130" description="DUF4198 domain-containing protein" evidence="1">
    <location>
        <begin position="18"/>
        <end position="199"/>
    </location>
</feature>
<evidence type="ECO:0000256" key="1">
    <source>
        <dbReference type="SAM" id="SignalP"/>
    </source>
</evidence>
<keyword evidence="3" id="KW-1185">Reference proteome</keyword>
<keyword evidence="1" id="KW-0732">Signal</keyword>
<sequence length="199" mass="21647">MKKLTLGFLLVASVATAQTQTVFINGVGLQATPVTEKGVVYYKFKADDLKRVGAITAGGVTPKMEAVKGCVGDTLFNGVYTVQLLNTFWEGDRFGATLKIANASKQELHNFMLPSPSDVKAANKAGNAVEMPNDEDGWLDTLLPGANTTVKTMTDNIKQKGWTRLLVRPSASSIRELQDDKLPLAKVYNMEFDLTCTKK</sequence>
<dbReference type="EMBL" id="JBHRZF010000025">
    <property type="protein sequence ID" value="MFC3859669.1"/>
    <property type="molecule type" value="Genomic_DNA"/>
</dbReference>
<feature type="signal peptide" evidence="1">
    <location>
        <begin position="1"/>
        <end position="17"/>
    </location>
</feature>
<proteinExistence type="predicted"/>
<dbReference type="Proteomes" id="UP001595748">
    <property type="component" value="Unassembled WGS sequence"/>
</dbReference>
<accession>A0ABV8A2L0</accession>
<gene>
    <name evidence="2" type="ORF">ACFOPQ_02685</name>
</gene>
<name>A0ABV8A2L0_9DEIO</name>
<evidence type="ECO:0000313" key="3">
    <source>
        <dbReference type="Proteomes" id="UP001595748"/>
    </source>
</evidence>
<protein>
    <recommendedName>
        <fullName evidence="4">DUF4198 domain-containing protein</fullName>
    </recommendedName>
</protein>
<organism evidence="2 3">
    <name type="scientific">Deinococcus antarcticus</name>
    <dbReference type="NCBI Taxonomy" id="1298767"/>
    <lineage>
        <taxon>Bacteria</taxon>
        <taxon>Thermotogati</taxon>
        <taxon>Deinococcota</taxon>
        <taxon>Deinococci</taxon>
        <taxon>Deinococcales</taxon>
        <taxon>Deinococcaceae</taxon>
        <taxon>Deinococcus</taxon>
    </lineage>
</organism>
<reference evidence="3" key="1">
    <citation type="journal article" date="2019" name="Int. J. Syst. Evol. Microbiol.">
        <title>The Global Catalogue of Microorganisms (GCM) 10K type strain sequencing project: providing services to taxonomists for standard genome sequencing and annotation.</title>
        <authorList>
            <consortium name="The Broad Institute Genomics Platform"/>
            <consortium name="The Broad Institute Genome Sequencing Center for Infectious Disease"/>
            <person name="Wu L."/>
            <person name="Ma J."/>
        </authorList>
    </citation>
    <scope>NUCLEOTIDE SEQUENCE [LARGE SCALE GENOMIC DNA]</scope>
    <source>
        <strain evidence="3">CCTCC AB 2013263</strain>
    </source>
</reference>
<evidence type="ECO:0000313" key="2">
    <source>
        <dbReference type="EMBL" id="MFC3859669.1"/>
    </source>
</evidence>
<dbReference type="RefSeq" id="WP_380075831.1">
    <property type="nucleotide sequence ID" value="NZ_JBHRZF010000025.1"/>
</dbReference>